<evidence type="ECO:0000313" key="1">
    <source>
        <dbReference type="EMBL" id="GAF77750.1"/>
    </source>
</evidence>
<name>X0TNR5_9ZZZZ</name>
<gene>
    <name evidence="1" type="ORF">S01H1_01130</name>
</gene>
<accession>X0TNR5</accession>
<reference evidence="1" key="1">
    <citation type="journal article" date="2014" name="Front. Microbiol.">
        <title>High frequency of phylogenetically diverse reductive dehalogenase-homologous genes in deep subseafloor sedimentary metagenomes.</title>
        <authorList>
            <person name="Kawai M."/>
            <person name="Futagami T."/>
            <person name="Toyoda A."/>
            <person name="Takaki Y."/>
            <person name="Nishi S."/>
            <person name="Hori S."/>
            <person name="Arai W."/>
            <person name="Tsubouchi T."/>
            <person name="Morono Y."/>
            <person name="Uchiyama I."/>
            <person name="Ito T."/>
            <person name="Fujiyama A."/>
            <person name="Inagaki F."/>
            <person name="Takami H."/>
        </authorList>
    </citation>
    <scope>NUCLEOTIDE SEQUENCE</scope>
    <source>
        <strain evidence="1">Expedition CK06-06</strain>
    </source>
</reference>
<sequence length="295" mass="34211">MEAAFNQEMGTFLKSKVAHLLDGIDVSYEDMVPKKSEWFVQRILKDTRGKIVKNEAVHNIMHRYIRYARSKGFNRYLVLGAFGHGKTEQLCTGYALYRIAENPNILIKLVHVSETESVKRCRALRDYIQKDEDFKREAPHIIPTPIWGSQRFIVKRSAMLKDGTVEAYGIMSTAIGGRANLIIFDDPQDLKTAVLEPTTRVKIEDVFKNIWLTRLIPQDSEAIVMMNKWHENDLAAVIQNNPIWSWMSIAVAENKDKLLYKDSFGREMTFPVWSLFNQNDLQMKHQELGTRDFDR</sequence>
<dbReference type="AlphaFoldDB" id="X0TNR5"/>
<evidence type="ECO:0008006" key="2">
    <source>
        <dbReference type="Google" id="ProtNLM"/>
    </source>
</evidence>
<dbReference type="EMBL" id="BARS01000465">
    <property type="protein sequence ID" value="GAF77750.1"/>
    <property type="molecule type" value="Genomic_DNA"/>
</dbReference>
<protein>
    <recommendedName>
        <fullName evidence="2">Phage terminase large subunit N-terminal domain-containing protein</fullName>
    </recommendedName>
</protein>
<comment type="caution">
    <text evidence="1">The sequence shown here is derived from an EMBL/GenBank/DDBJ whole genome shotgun (WGS) entry which is preliminary data.</text>
</comment>
<feature type="non-terminal residue" evidence="1">
    <location>
        <position position="295"/>
    </location>
</feature>
<proteinExistence type="predicted"/>
<organism evidence="1">
    <name type="scientific">marine sediment metagenome</name>
    <dbReference type="NCBI Taxonomy" id="412755"/>
    <lineage>
        <taxon>unclassified sequences</taxon>
        <taxon>metagenomes</taxon>
        <taxon>ecological metagenomes</taxon>
    </lineage>
</organism>